<keyword evidence="2" id="KW-1185">Reference proteome</keyword>
<dbReference type="AlphaFoldDB" id="A0AAV6V510"/>
<dbReference type="EMBL" id="JAFNEN010000168">
    <property type="protein sequence ID" value="KAG8191019.1"/>
    <property type="molecule type" value="Genomic_DNA"/>
</dbReference>
<proteinExistence type="predicted"/>
<sequence>MQVGEKRFRFQEHQWFVIALNALFSKLCCSPQFHDFSTRKGLETLQLASVQKVPHFLKESPNHQTVIKSFQSVLRRYRIPLSFKP</sequence>
<dbReference type="Proteomes" id="UP000827092">
    <property type="component" value="Unassembled WGS sequence"/>
</dbReference>
<accession>A0AAV6V510</accession>
<evidence type="ECO:0000313" key="1">
    <source>
        <dbReference type="EMBL" id="KAG8191019.1"/>
    </source>
</evidence>
<name>A0AAV6V510_9ARAC</name>
<evidence type="ECO:0000313" key="2">
    <source>
        <dbReference type="Proteomes" id="UP000827092"/>
    </source>
</evidence>
<reference evidence="1 2" key="1">
    <citation type="journal article" date="2022" name="Nat. Ecol. Evol.">
        <title>A masculinizing supergene underlies an exaggerated male reproductive morph in a spider.</title>
        <authorList>
            <person name="Hendrickx F."/>
            <person name="De Corte Z."/>
            <person name="Sonet G."/>
            <person name="Van Belleghem S.M."/>
            <person name="Kostlbacher S."/>
            <person name="Vangestel C."/>
        </authorList>
    </citation>
    <scope>NUCLEOTIDE SEQUENCE [LARGE SCALE GENOMIC DNA]</scope>
    <source>
        <strain evidence="1">W744_W776</strain>
    </source>
</reference>
<comment type="caution">
    <text evidence="1">The sequence shown here is derived from an EMBL/GenBank/DDBJ whole genome shotgun (WGS) entry which is preliminary data.</text>
</comment>
<protein>
    <submittedName>
        <fullName evidence="1">Uncharacterized protein</fullName>
    </submittedName>
</protein>
<gene>
    <name evidence="1" type="ORF">JTE90_029462</name>
</gene>
<organism evidence="1 2">
    <name type="scientific">Oedothorax gibbosus</name>
    <dbReference type="NCBI Taxonomy" id="931172"/>
    <lineage>
        <taxon>Eukaryota</taxon>
        <taxon>Metazoa</taxon>
        <taxon>Ecdysozoa</taxon>
        <taxon>Arthropoda</taxon>
        <taxon>Chelicerata</taxon>
        <taxon>Arachnida</taxon>
        <taxon>Araneae</taxon>
        <taxon>Araneomorphae</taxon>
        <taxon>Entelegynae</taxon>
        <taxon>Araneoidea</taxon>
        <taxon>Linyphiidae</taxon>
        <taxon>Erigoninae</taxon>
        <taxon>Oedothorax</taxon>
    </lineage>
</organism>